<evidence type="ECO:0000256" key="9">
    <source>
        <dbReference type="ARBA" id="ARBA00023004"/>
    </source>
</evidence>
<reference evidence="13" key="1">
    <citation type="submission" date="2018-08" db="EMBL/GenBank/DDBJ databases">
        <authorList>
            <person name="Rossello M."/>
        </authorList>
    </citation>
    <scope>NUCLEOTIDE SEQUENCE [LARGE SCALE GENOMIC DNA]</scope>
    <source>
        <strain evidence="13">cv. Chinese Spring</strain>
    </source>
</reference>
<dbReference type="Gramene" id="TraesCS5B02G485000.1">
    <property type="protein sequence ID" value="TraesCS5B02G485000.1"/>
    <property type="gene ID" value="TraesCS5B02G485000"/>
</dbReference>
<gene>
    <name evidence="13" type="primary">LOC123117452</name>
</gene>
<dbReference type="GO" id="GO:0020037">
    <property type="term" value="F:heme binding"/>
    <property type="evidence" value="ECO:0007669"/>
    <property type="project" value="InterPro"/>
</dbReference>
<dbReference type="Gramene" id="TraesCS5B03G1181300.1">
    <property type="protein sequence ID" value="TraesCS5B03G1181300.1.CDS"/>
    <property type="gene ID" value="TraesCS5B03G1181300"/>
</dbReference>
<dbReference type="GeneID" id="123117452"/>
<organism evidence="13">
    <name type="scientific">Triticum aestivum</name>
    <name type="common">Wheat</name>
    <dbReference type="NCBI Taxonomy" id="4565"/>
    <lineage>
        <taxon>Eukaryota</taxon>
        <taxon>Viridiplantae</taxon>
        <taxon>Streptophyta</taxon>
        <taxon>Embryophyta</taxon>
        <taxon>Tracheophyta</taxon>
        <taxon>Spermatophyta</taxon>
        <taxon>Magnoliopsida</taxon>
        <taxon>Liliopsida</taxon>
        <taxon>Poales</taxon>
        <taxon>Poaceae</taxon>
        <taxon>BOP clade</taxon>
        <taxon>Pooideae</taxon>
        <taxon>Triticodae</taxon>
        <taxon>Triticeae</taxon>
        <taxon>Triticinae</taxon>
        <taxon>Triticum</taxon>
    </lineage>
</organism>
<dbReference type="STRING" id="4565.A0A3B6LWH0"/>
<evidence type="ECO:0000256" key="12">
    <source>
        <dbReference type="RuleBase" id="RU000461"/>
    </source>
</evidence>
<keyword evidence="7" id="KW-0472">Membrane</keyword>
<dbReference type="PRINTS" id="PR00463">
    <property type="entry name" value="EP450I"/>
</dbReference>
<dbReference type="Gramene" id="TraesJUL5B03G03016640.1">
    <property type="protein sequence ID" value="TraesJUL5B03G03016640.1"/>
    <property type="gene ID" value="TraesJUL5B03G03016640"/>
</dbReference>
<dbReference type="Pfam" id="PF00067">
    <property type="entry name" value="p450"/>
    <property type="match status" value="1"/>
</dbReference>
<proteinExistence type="inferred from homology"/>
<feature type="binding site" description="axial binding residue" evidence="11">
    <location>
        <position position="473"/>
    </location>
    <ligand>
        <name>heme</name>
        <dbReference type="ChEBI" id="CHEBI:30413"/>
    </ligand>
    <ligandPart>
        <name>Fe</name>
        <dbReference type="ChEBI" id="CHEBI:18248"/>
    </ligandPart>
</feature>
<dbReference type="FunFam" id="1.10.630.10:FF:000055">
    <property type="entry name" value="Cytochrome P450 71A26"/>
    <property type="match status" value="1"/>
</dbReference>
<dbReference type="Gramene" id="TraesPARA_EIv1.0_1744230.1">
    <property type="protein sequence ID" value="TraesPARA_EIv1.0_1744230.1.CDS"/>
    <property type="gene ID" value="TraesPARA_EIv1.0_1744230"/>
</dbReference>
<dbReference type="Gene3D" id="1.10.630.10">
    <property type="entry name" value="Cytochrome P450"/>
    <property type="match status" value="1"/>
</dbReference>
<comment type="cofactor">
    <cofactor evidence="1 11">
        <name>heme</name>
        <dbReference type="ChEBI" id="CHEBI:30413"/>
    </cofactor>
</comment>
<dbReference type="Gramene" id="TraesSTA5B03G02986860.1">
    <property type="protein sequence ID" value="TraesSTA5B03G02986860.1"/>
    <property type="gene ID" value="TraesSTA5B03G02986860"/>
</dbReference>
<dbReference type="PRINTS" id="PR00385">
    <property type="entry name" value="P450"/>
</dbReference>
<protein>
    <recommendedName>
        <fullName evidence="15">Cytochrome P450</fullName>
    </recommendedName>
</protein>
<dbReference type="GO" id="GO:0016705">
    <property type="term" value="F:oxidoreductase activity, acting on paired donors, with incorporation or reduction of molecular oxygen"/>
    <property type="evidence" value="ECO:0007669"/>
    <property type="project" value="InterPro"/>
</dbReference>
<dbReference type="Gramene" id="TraesARI7B03G04315490.1">
    <property type="protein sequence ID" value="TraesARI7B03G04315490.1"/>
    <property type="gene ID" value="TraesARI7B03G04315490"/>
</dbReference>
<dbReference type="GO" id="GO:0004497">
    <property type="term" value="F:monooxygenase activity"/>
    <property type="evidence" value="ECO:0007669"/>
    <property type="project" value="UniProtKB-KW"/>
</dbReference>
<dbReference type="PANTHER" id="PTHR47955">
    <property type="entry name" value="CYTOCHROME P450 FAMILY 71 PROTEIN"/>
    <property type="match status" value="1"/>
</dbReference>
<keyword evidence="10 12" id="KW-0503">Monooxygenase</keyword>
<reference evidence="13" key="2">
    <citation type="submission" date="2018-10" db="UniProtKB">
        <authorList>
            <consortium name="EnsemblPlants"/>
        </authorList>
    </citation>
    <scope>IDENTIFICATION</scope>
</reference>
<keyword evidence="14" id="KW-1185">Reference proteome</keyword>
<dbReference type="CDD" id="cd11072">
    <property type="entry name" value="CYP71-like"/>
    <property type="match status" value="1"/>
</dbReference>
<dbReference type="Gramene" id="TraesNOR5B03G03024240.1">
    <property type="protein sequence ID" value="TraesNOR5B03G03024240.1"/>
    <property type="gene ID" value="TraesNOR5B03G03024240"/>
</dbReference>
<evidence type="ECO:0000256" key="8">
    <source>
        <dbReference type="ARBA" id="ARBA00023002"/>
    </source>
</evidence>
<dbReference type="AlphaFoldDB" id="A0A3B6LWH0"/>
<evidence type="ECO:0000256" key="1">
    <source>
        <dbReference type="ARBA" id="ARBA00001971"/>
    </source>
</evidence>
<dbReference type="RefSeq" id="XP_044394137.1">
    <property type="nucleotide sequence ID" value="XM_044538202.1"/>
</dbReference>
<keyword evidence="7" id="KW-1133">Transmembrane helix</keyword>
<evidence type="ECO:0008006" key="15">
    <source>
        <dbReference type="Google" id="ProtNLM"/>
    </source>
</evidence>
<dbReference type="SUPFAM" id="SSF48264">
    <property type="entry name" value="Cytochrome P450"/>
    <property type="match status" value="1"/>
</dbReference>
<comment type="similarity">
    <text evidence="3 12">Belongs to the cytochrome P450 family.</text>
</comment>
<keyword evidence="4 11" id="KW-0349">Heme</keyword>
<dbReference type="Proteomes" id="UP000019116">
    <property type="component" value="Chromosome 5B"/>
</dbReference>
<evidence type="ECO:0000256" key="5">
    <source>
        <dbReference type="ARBA" id="ARBA00022692"/>
    </source>
</evidence>
<dbReference type="InterPro" id="IPR036396">
    <property type="entry name" value="Cyt_P450_sf"/>
</dbReference>
<keyword evidence="9 11" id="KW-0408">Iron</keyword>
<dbReference type="EnsemblPlants" id="TraesCS5B02G485000.1">
    <property type="protein sequence ID" value="TraesCS5B02G485000.1"/>
    <property type="gene ID" value="TraesCS5B02G485000"/>
</dbReference>
<evidence type="ECO:0000256" key="6">
    <source>
        <dbReference type="ARBA" id="ARBA00022723"/>
    </source>
</evidence>
<dbReference type="Gramene" id="TraesCAD_scaffold_013641_01G000200.1">
    <property type="protein sequence ID" value="TraesCAD_scaffold_013641_01G000200.1"/>
    <property type="gene ID" value="TraesCAD_scaffold_013641_01G000200"/>
</dbReference>
<evidence type="ECO:0000313" key="14">
    <source>
        <dbReference type="Proteomes" id="UP000019116"/>
    </source>
</evidence>
<keyword evidence="8 12" id="KW-0560">Oxidoreductase</keyword>
<sequence length="535" mass="59857">MAHVLTIVSPEVLLSLLLCFIVLRRYYLARRSANNCSDHGRRLPPSPPKLPLIGHLHLVSPDPHISLAELSRKHAGRDGLMLLRLGQVPNLVVSSPSAAEAVLRTHDHVFASRPPSIVADVLLSGPSDVALAPYGEYWRQVRKLVTTHLLSARKVRALQGGREEEVRLVVAKLRAAAAARSAIDMTELLGAFTNDVVCRAVSGKFFREEGRNELFRELIAGNVAAIGGFNLEDYFPSLTKVGLLRRVVLARTCTLKKRWDELLDKIIDDHATKSPWLVGGVHHQQHNELEQRQEDQDRDLVDVLLSLEHEYNLTRDNVKVILMDMFVAGTDTSSIVLEFAMAELMRKSHLMAKLQAEVRSKTPKSQKTVMEDDLSGMSYLKAVVKETLRLHPPAPLLLPHLSMAECDNVNGYMVPAGTRVIINAWALGRDTESRGEKAEEFWPERFMDEAKAAADFKGRDFQFLPFGTGRRICPGMGFGLATVEVMLANLVYCFDWELPDGMQEEDVDMADMFGVTMRRKEKLVLVPRIPQDANI</sequence>
<dbReference type="GO" id="GO:0005506">
    <property type="term" value="F:iron ion binding"/>
    <property type="evidence" value="ECO:0007669"/>
    <property type="project" value="InterPro"/>
</dbReference>
<dbReference type="Gramene" id="TraesLDM5B03G02999000.1">
    <property type="protein sequence ID" value="TraesLDM5B03G02999000.1"/>
    <property type="gene ID" value="TraesLDM5B03G02999000"/>
</dbReference>
<dbReference type="InterPro" id="IPR002401">
    <property type="entry name" value="Cyt_P450_E_grp-I"/>
</dbReference>
<evidence type="ECO:0000256" key="4">
    <source>
        <dbReference type="ARBA" id="ARBA00022617"/>
    </source>
</evidence>
<evidence type="ECO:0000256" key="7">
    <source>
        <dbReference type="ARBA" id="ARBA00022989"/>
    </source>
</evidence>
<dbReference type="OMA" id="MFANDIV"/>
<dbReference type="PANTHER" id="PTHR47955:SF14">
    <property type="entry name" value="OS01G0543600 PROTEIN"/>
    <property type="match status" value="1"/>
</dbReference>
<dbReference type="PaxDb" id="4565-Traes_5BL_974F53A4E.1"/>
<dbReference type="Gramene" id="TraesLAC5B03G02950380.1">
    <property type="protein sequence ID" value="TraesLAC5B03G02950380.1"/>
    <property type="gene ID" value="TraesLAC5B03G02950380"/>
</dbReference>
<name>A0A3B6LWH0_WHEAT</name>
<dbReference type="OrthoDB" id="1470350at2759"/>
<evidence type="ECO:0000256" key="3">
    <source>
        <dbReference type="ARBA" id="ARBA00010617"/>
    </source>
</evidence>
<dbReference type="InterPro" id="IPR001128">
    <property type="entry name" value="Cyt_P450"/>
</dbReference>
<dbReference type="SMR" id="A0A3B6LWH0"/>
<keyword evidence="5" id="KW-0812">Transmembrane</keyword>
<evidence type="ECO:0000256" key="2">
    <source>
        <dbReference type="ARBA" id="ARBA00005179"/>
    </source>
</evidence>
<dbReference type="KEGG" id="taes:123117452"/>
<accession>A0A3B6LWH0</accession>
<dbReference type="Gramene" id="TraesJAG5B03G02993220.1">
    <property type="protein sequence ID" value="TraesJAG5B03G02993220.1"/>
    <property type="gene ID" value="TraesJAG5B03G02993220"/>
</dbReference>
<evidence type="ECO:0000313" key="13">
    <source>
        <dbReference type="EnsemblPlants" id="TraesCS5B02G485000.1"/>
    </source>
</evidence>
<evidence type="ECO:0000256" key="11">
    <source>
        <dbReference type="PIRSR" id="PIRSR602401-1"/>
    </source>
</evidence>
<evidence type="ECO:0000256" key="10">
    <source>
        <dbReference type="ARBA" id="ARBA00023033"/>
    </source>
</evidence>
<keyword evidence="6 11" id="KW-0479">Metal-binding</keyword>
<dbReference type="PROSITE" id="PS00086">
    <property type="entry name" value="CYTOCHROME_P450"/>
    <property type="match status" value="1"/>
</dbReference>
<comment type="pathway">
    <text evidence="2">Secondary metabolite biosynthesis.</text>
</comment>
<dbReference type="InterPro" id="IPR017972">
    <property type="entry name" value="Cyt_P450_CS"/>
</dbReference>
<dbReference type="Gramene" id="TraesMAC5B03G02993560.1">
    <property type="protein sequence ID" value="TraesMAC5B03G02993560.1"/>
    <property type="gene ID" value="TraesMAC5B03G02993560"/>
</dbReference>